<evidence type="ECO:0000256" key="1">
    <source>
        <dbReference type="ARBA" id="ARBA00004141"/>
    </source>
</evidence>
<feature type="transmembrane region" description="Helical" evidence="9">
    <location>
        <begin position="336"/>
        <end position="358"/>
    </location>
</feature>
<dbReference type="Gene3D" id="1.20.1250.20">
    <property type="entry name" value="MFS general substrate transporter like domains"/>
    <property type="match status" value="1"/>
</dbReference>
<protein>
    <recommendedName>
        <fullName evidence="10">Major facilitator superfamily (MFS) profile domain-containing protein</fullName>
    </recommendedName>
</protein>
<feature type="transmembrane region" description="Helical" evidence="9">
    <location>
        <begin position="156"/>
        <end position="176"/>
    </location>
</feature>
<feature type="transmembrane region" description="Helical" evidence="9">
    <location>
        <begin position="12"/>
        <end position="44"/>
    </location>
</feature>
<feature type="coiled-coil region" evidence="8">
    <location>
        <begin position="259"/>
        <end position="286"/>
    </location>
</feature>
<dbReference type="InterPro" id="IPR005829">
    <property type="entry name" value="Sugar_transporter_CS"/>
</dbReference>
<feature type="transmembrane region" description="Helical" evidence="9">
    <location>
        <begin position="64"/>
        <end position="82"/>
    </location>
</feature>
<evidence type="ECO:0000256" key="8">
    <source>
        <dbReference type="SAM" id="Coils"/>
    </source>
</evidence>
<dbReference type="InterPro" id="IPR003663">
    <property type="entry name" value="Sugar/inositol_transpt"/>
</dbReference>
<dbReference type="PRINTS" id="PR00171">
    <property type="entry name" value="SUGRTRNSPORT"/>
</dbReference>
<keyword evidence="6 9" id="KW-0472">Membrane</keyword>
<dbReference type="PROSITE" id="PS00216">
    <property type="entry name" value="SUGAR_TRANSPORT_1"/>
    <property type="match status" value="1"/>
</dbReference>
<feature type="transmembrane region" description="Helical" evidence="9">
    <location>
        <begin position="188"/>
        <end position="210"/>
    </location>
</feature>
<feature type="transmembrane region" description="Helical" evidence="9">
    <location>
        <begin position="295"/>
        <end position="311"/>
    </location>
</feature>
<feature type="transmembrane region" description="Helical" evidence="9">
    <location>
        <begin position="413"/>
        <end position="433"/>
    </location>
</feature>
<keyword evidence="8" id="KW-0175">Coiled coil</keyword>
<evidence type="ECO:0000256" key="3">
    <source>
        <dbReference type="ARBA" id="ARBA00022448"/>
    </source>
</evidence>
<dbReference type="EMBL" id="JACAZI010000007">
    <property type="protein sequence ID" value="KAF7356095.1"/>
    <property type="molecule type" value="Genomic_DNA"/>
</dbReference>
<evidence type="ECO:0000256" key="5">
    <source>
        <dbReference type="ARBA" id="ARBA00022989"/>
    </source>
</evidence>
<dbReference type="PANTHER" id="PTHR48022:SF23">
    <property type="entry name" value="MAJOR FACILITATOR SUPERFAMILY (MFS) PROFILE DOMAIN-CONTAINING PROTEIN"/>
    <property type="match status" value="1"/>
</dbReference>
<dbReference type="InterPro" id="IPR050360">
    <property type="entry name" value="MFS_Sugar_Transporters"/>
</dbReference>
<feature type="transmembrane region" description="Helical" evidence="9">
    <location>
        <begin position="122"/>
        <end position="144"/>
    </location>
</feature>
<evidence type="ECO:0000259" key="10">
    <source>
        <dbReference type="PROSITE" id="PS50850"/>
    </source>
</evidence>
<feature type="transmembrane region" description="Helical" evidence="9">
    <location>
        <begin position="365"/>
        <end position="385"/>
    </location>
</feature>
<sequence>MAPTQHIFKNIRVYWLAFVVYWGIILFGYDTGVAGGVVSAPFFLQQFGLLNPDGTTNKQRNADVSSNVVSVLQAGAFFGALGSAPISAKIGRRLTLQGFTLIFLVGAILTTVATGSHGLSEIYGGRVILGFGIGGISAVSPAFVSECSPKEVRGRITGLFQIFVAIGVMMSYWVNYGISVHVKPGPKLWQIPFGVQLIPAGIMMLGLLTVKVSLVLHTLGGTGINISLLQESPRWLASVGRTEQAIANLAYLRKEPENSEAVIHEMAEIEAQIQEEREARQGLGLREAFLGKGNLIRFVIAFVIFFLQQWSGQNSVNYYAPQIFASIGYTARRNGLLATGVYGVVKVVATSLFVFFGVEWLGRKASLFISAMGMGTCFYIIGAILKTHPPPATDANTVVANPPAASKGMAAMLYFYVCFYSMGWGPLPWYGVLRGHIPRRARGTTEWPSPAHLSGSGVGFSSWPISHTSDTLPADFTLSKTTPQMVLNLGYKIFLMFATINIAGMGVFALLIPETKGRSLEDMDIIFGAVAQEKRDADIAKQEQGLMPFYCFLLRFILTTR</sequence>
<feature type="domain" description="Major facilitator superfamily (MFS) profile" evidence="10">
    <location>
        <begin position="16"/>
        <end position="516"/>
    </location>
</feature>
<keyword evidence="5 9" id="KW-1133">Transmembrane helix</keyword>
<dbReference type="SUPFAM" id="SSF103473">
    <property type="entry name" value="MFS general substrate transporter"/>
    <property type="match status" value="1"/>
</dbReference>
<proteinExistence type="inferred from homology"/>
<dbReference type="InterPro" id="IPR036259">
    <property type="entry name" value="MFS_trans_sf"/>
</dbReference>
<dbReference type="Proteomes" id="UP000620124">
    <property type="component" value="Unassembled WGS sequence"/>
</dbReference>
<evidence type="ECO:0000256" key="6">
    <source>
        <dbReference type="ARBA" id="ARBA00023136"/>
    </source>
</evidence>
<dbReference type="GO" id="GO:0005351">
    <property type="term" value="F:carbohydrate:proton symporter activity"/>
    <property type="evidence" value="ECO:0007669"/>
    <property type="project" value="TreeGrafter"/>
</dbReference>
<accession>A0A8H7CZM1</accession>
<organism evidence="11 12">
    <name type="scientific">Mycena venus</name>
    <dbReference type="NCBI Taxonomy" id="2733690"/>
    <lineage>
        <taxon>Eukaryota</taxon>
        <taxon>Fungi</taxon>
        <taxon>Dikarya</taxon>
        <taxon>Basidiomycota</taxon>
        <taxon>Agaricomycotina</taxon>
        <taxon>Agaricomycetes</taxon>
        <taxon>Agaricomycetidae</taxon>
        <taxon>Agaricales</taxon>
        <taxon>Marasmiineae</taxon>
        <taxon>Mycenaceae</taxon>
        <taxon>Mycena</taxon>
    </lineage>
</organism>
<comment type="similarity">
    <text evidence="2">Belongs to the major facilitator superfamily. Sugar transporter (TC 2.A.1.1) family.</text>
</comment>
<keyword evidence="12" id="KW-1185">Reference proteome</keyword>
<dbReference type="InterPro" id="IPR005828">
    <property type="entry name" value="MFS_sugar_transport-like"/>
</dbReference>
<evidence type="ECO:0000256" key="2">
    <source>
        <dbReference type="ARBA" id="ARBA00010992"/>
    </source>
</evidence>
<dbReference type="AlphaFoldDB" id="A0A8H7CZM1"/>
<dbReference type="PANTHER" id="PTHR48022">
    <property type="entry name" value="PLASTIDIC GLUCOSE TRANSPORTER 4"/>
    <property type="match status" value="1"/>
</dbReference>
<evidence type="ECO:0000313" key="12">
    <source>
        <dbReference type="Proteomes" id="UP000620124"/>
    </source>
</evidence>
<evidence type="ECO:0000256" key="9">
    <source>
        <dbReference type="SAM" id="Phobius"/>
    </source>
</evidence>
<dbReference type="GO" id="GO:0016020">
    <property type="term" value="C:membrane"/>
    <property type="evidence" value="ECO:0007669"/>
    <property type="project" value="UniProtKB-SubCell"/>
</dbReference>
<dbReference type="InterPro" id="IPR020846">
    <property type="entry name" value="MFS_dom"/>
</dbReference>
<dbReference type="PROSITE" id="PS00217">
    <property type="entry name" value="SUGAR_TRANSPORT_2"/>
    <property type="match status" value="1"/>
</dbReference>
<feature type="transmembrane region" description="Helical" evidence="9">
    <location>
        <begin position="94"/>
        <end position="116"/>
    </location>
</feature>
<evidence type="ECO:0000256" key="4">
    <source>
        <dbReference type="ARBA" id="ARBA00022692"/>
    </source>
</evidence>
<gene>
    <name evidence="11" type="ORF">MVEN_00939500</name>
</gene>
<reference evidence="11" key="1">
    <citation type="submission" date="2020-05" db="EMBL/GenBank/DDBJ databases">
        <title>Mycena genomes resolve the evolution of fungal bioluminescence.</title>
        <authorList>
            <person name="Tsai I.J."/>
        </authorList>
    </citation>
    <scope>NUCLEOTIDE SEQUENCE</scope>
    <source>
        <strain evidence="11">CCC161011</strain>
    </source>
</reference>
<keyword evidence="3" id="KW-0813">Transport</keyword>
<feature type="transmembrane region" description="Helical" evidence="9">
    <location>
        <begin position="493"/>
        <end position="512"/>
    </location>
</feature>
<comment type="subcellular location">
    <subcellularLocation>
        <location evidence="1">Membrane</location>
        <topology evidence="1">Multi-pass membrane protein</topology>
    </subcellularLocation>
</comment>
<name>A0A8H7CZM1_9AGAR</name>
<comment type="caution">
    <text evidence="11">The sequence shown here is derived from an EMBL/GenBank/DDBJ whole genome shotgun (WGS) entry which is preliminary data.</text>
</comment>
<comment type="catalytic activity">
    <reaction evidence="7">
        <text>myo-inositol(out) + H(+)(out) = myo-inositol(in) + H(+)(in)</text>
        <dbReference type="Rhea" id="RHEA:60364"/>
        <dbReference type="ChEBI" id="CHEBI:15378"/>
        <dbReference type="ChEBI" id="CHEBI:17268"/>
    </reaction>
</comment>
<dbReference type="PROSITE" id="PS50850">
    <property type="entry name" value="MFS"/>
    <property type="match status" value="1"/>
</dbReference>
<evidence type="ECO:0000313" key="11">
    <source>
        <dbReference type="EMBL" id="KAF7356095.1"/>
    </source>
</evidence>
<dbReference type="Pfam" id="PF00083">
    <property type="entry name" value="Sugar_tr"/>
    <property type="match status" value="3"/>
</dbReference>
<dbReference type="OrthoDB" id="508119at2759"/>
<evidence type="ECO:0000256" key="7">
    <source>
        <dbReference type="ARBA" id="ARBA00049119"/>
    </source>
</evidence>
<keyword evidence="4 9" id="KW-0812">Transmembrane</keyword>